<keyword evidence="6" id="KW-0653">Protein transport</keyword>
<dbReference type="InterPro" id="IPR004648">
    <property type="entry name" value="Oligpept_transpt"/>
</dbReference>
<dbReference type="GO" id="GO:0035673">
    <property type="term" value="F:oligopeptide transmembrane transporter activity"/>
    <property type="evidence" value="ECO:0007669"/>
    <property type="project" value="InterPro"/>
</dbReference>
<keyword evidence="4 10" id="KW-0812">Transmembrane</keyword>
<dbReference type="OrthoDB" id="9986677at2759"/>
<comment type="subcellular location">
    <subcellularLocation>
        <location evidence="1">Membrane</location>
        <topology evidence="1">Multi-pass membrane protein</topology>
    </subcellularLocation>
</comment>
<organism evidence="11 12">
    <name type="scientific">Phanerochaete sordida</name>
    <dbReference type="NCBI Taxonomy" id="48140"/>
    <lineage>
        <taxon>Eukaryota</taxon>
        <taxon>Fungi</taxon>
        <taxon>Dikarya</taxon>
        <taxon>Basidiomycota</taxon>
        <taxon>Agaricomycotina</taxon>
        <taxon>Agaricomycetes</taxon>
        <taxon>Polyporales</taxon>
        <taxon>Phanerochaetaceae</taxon>
        <taxon>Phanerochaete</taxon>
    </lineage>
</organism>
<sequence length="819" mass="92087">MSTAISSTISAIRRQIPDVPEDIDEHFNDPNWDYRPPSPTLSTESIDLDRKEKGFTSSRHSGSDFETESNIESSYGKTAGTSTYGKTEQSHSQLWSTSPTDLEDDSPYPEVRAAVSNIDDPSMPVNTFRAWFLGLTFATLASSLNTFMSLRNQIWTFSPLVAQVLVLPFGKFLAWALPTTRFRTFGYTWTLNPGPFNVKEHTLIVAMVTMTWQTVYMSSVFVTQQVNYGQELTYKYKILTALSNQLVGVALGGMFRSFLVWPSSMIYPGTLVSCSLMNTLHRNWGKHERKHVSRHRLFTIVCVASALYYYVPGFLFTGVSIFSWACWIAPQNPTVNTVFGSLTGMGMGLLTFDWAMITIPSAASPLVSPWWAQINIYVAFVVVCWIIAPALYFSNVLYAQYMPISVIAPFDNTGMPYDISQVITNGTFDLDKYTQYSPMFLSTTNILAYTICFSIFPATIVHTLLWYGRDIMRQMRRSLADNRDVHSRLMLAYPEVPMWWYGLIFAFCFATACVGIEIYPTDFPIWTLIVSLLIVLVLVIPLGIVRAVTNQWLSMTYLAELLGGYVTPGKPLAFMLFKSYLGAPQEISSTFLAVLKLGHYMKVPPRTIFLGSLAAMFVNTFASQAIQDAILANNADACTPLNTNGFTCAVDQDFVSSAAIWGAIGSARIYGPGQLYRPFLWIIFICTLLPIPFYVLARRYPYSRWRYVNIPAALSSAMFFPPCSGMQFTSWFLVGGVFQGFLRRRHFRWWMRYNYVLAAALDAGLAFGTLLVFVTLVVPKGGLVLNWWGNTIWQTTNDAMGAPFKMPPINGTFGPTTWH</sequence>
<accession>A0A9P3L9N1</accession>
<evidence type="ECO:0000256" key="8">
    <source>
        <dbReference type="ARBA" id="ARBA00023136"/>
    </source>
</evidence>
<evidence type="ECO:0000256" key="5">
    <source>
        <dbReference type="ARBA" id="ARBA00022856"/>
    </source>
</evidence>
<feature type="transmembrane region" description="Helical" evidence="10">
    <location>
        <begin position="374"/>
        <end position="393"/>
    </location>
</feature>
<dbReference type="Proteomes" id="UP000703269">
    <property type="component" value="Unassembled WGS sequence"/>
</dbReference>
<evidence type="ECO:0000256" key="9">
    <source>
        <dbReference type="SAM" id="MobiDB-lite"/>
    </source>
</evidence>
<keyword evidence="8 10" id="KW-0472">Membrane</keyword>
<keyword evidence="7 10" id="KW-1133">Transmembrane helix</keyword>
<evidence type="ECO:0000256" key="6">
    <source>
        <dbReference type="ARBA" id="ARBA00022927"/>
    </source>
</evidence>
<dbReference type="NCBIfam" id="TIGR00727">
    <property type="entry name" value="ISP4_OPT"/>
    <property type="match status" value="1"/>
</dbReference>
<evidence type="ECO:0000256" key="7">
    <source>
        <dbReference type="ARBA" id="ARBA00022989"/>
    </source>
</evidence>
<feature type="transmembrane region" description="Helical" evidence="10">
    <location>
        <begin position="154"/>
        <end position="177"/>
    </location>
</feature>
<evidence type="ECO:0000313" key="11">
    <source>
        <dbReference type="EMBL" id="GJE85902.1"/>
    </source>
</evidence>
<dbReference type="Pfam" id="PF03169">
    <property type="entry name" value="OPT"/>
    <property type="match status" value="1"/>
</dbReference>
<reference evidence="11 12" key="1">
    <citation type="submission" date="2021-08" db="EMBL/GenBank/DDBJ databases">
        <title>Draft Genome Sequence of Phanerochaete sordida strain YK-624.</title>
        <authorList>
            <person name="Mori T."/>
            <person name="Dohra H."/>
            <person name="Suzuki T."/>
            <person name="Kawagishi H."/>
            <person name="Hirai H."/>
        </authorList>
    </citation>
    <scope>NUCLEOTIDE SEQUENCE [LARGE SCALE GENOMIC DNA]</scope>
    <source>
        <strain evidence="11 12">YK-624</strain>
    </source>
</reference>
<feature type="transmembrane region" description="Helical" evidence="10">
    <location>
        <begin position="446"/>
        <end position="467"/>
    </location>
</feature>
<feature type="transmembrane region" description="Helical" evidence="10">
    <location>
        <begin position="678"/>
        <end position="697"/>
    </location>
</feature>
<keyword evidence="5" id="KW-0571">Peptide transport</keyword>
<feature type="transmembrane region" description="Helical" evidence="10">
    <location>
        <begin position="345"/>
        <end position="367"/>
    </location>
</feature>
<evidence type="ECO:0000313" key="12">
    <source>
        <dbReference type="Proteomes" id="UP000703269"/>
    </source>
</evidence>
<dbReference type="AlphaFoldDB" id="A0A9P3L9N1"/>
<comment type="caution">
    <text evidence="11">The sequence shown here is derived from an EMBL/GenBank/DDBJ whole genome shotgun (WGS) entry which is preliminary data.</text>
</comment>
<protein>
    <submittedName>
        <fullName evidence="11">OPT oligopeptide transporter</fullName>
    </submittedName>
</protein>
<evidence type="ECO:0000256" key="10">
    <source>
        <dbReference type="SAM" id="Phobius"/>
    </source>
</evidence>
<feature type="compositionally biased region" description="Low complexity" evidence="9">
    <location>
        <begin position="1"/>
        <end position="12"/>
    </location>
</feature>
<evidence type="ECO:0000256" key="2">
    <source>
        <dbReference type="ARBA" id="ARBA00008807"/>
    </source>
</evidence>
<evidence type="ECO:0000256" key="3">
    <source>
        <dbReference type="ARBA" id="ARBA00022448"/>
    </source>
</evidence>
<feature type="transmembrane region" description="Helical" evidence="10">
    <location>
        <begin position="717"/>
        <end position="742"/>
    </location>
</feature>
<feature type="transmembrane region" description="Helical" evidence="10">
    <location>
        <begin position="525"/>
        <end position="545"/>
    </location>
</feature>
<evidence type="ECO:0000256" key="4">
    <source>
        <dbReference type="ARBA" id="ARBA00022692"/>
    </source>
</evidence>
<gene>
    <name evidence="11" type="ORF">PsYK624_019810</name>
</gene>
<dbReference type="GO" id="GO:0016020">
    <property type="term" value="C:membrane"/>
    <property type="evidence" value="ECO:0007669"/>
    <property type="project" value="UniProtKB-SubCell"/>
</dbReference>
<feature type="region of interest" description="Disordered" evidence="9">
    <location>
        <begin position="1"/>
        <end position="107"/>
    </location>
</feature>
<keyword evidence="3" id="KW-0813">Transport</keyword>
<proteinExistence type="inferred from homology"/>
<dbReference type="GO" id="GO:0015031">
    <property type="term" value="P:protein transport"/>
    <property type="evidence" value="ECO:0007669"/>
    <property type="project" value="UniProtKB-KW"/>
</dbReference>
<name>A0A9P3L9N1_9APHY</name>
<feature type="transmembrane region" description="Helical" evidence="10">
    <location>
        <begin position="265"/>
        <end position="285"/>
    </location>
</feature>
<comment type="similarity">
    <text evidence="2">Belongs to the oligopeptide OPT transporter family.</text>
</comment>
<feature type="transmembrane region" description="Helical" evidence="10">
    <location>
        <begin position="754"/>
        <end position="778"/>
    </location>
</feature>
<dbReference type="EMBL" id="BPQB01000003">
    <property type="protein sequence ID" value="GJE85902.1"/>
    <property type="molecule type" value="Genomic_DNA"/>
</dbReference>
<dbReference type="NCBIfam" id="TIGR00728">
    <property type="entry name" value="OPT_sfam"/>
    <property type="match status" value="1"/>
</dbReference>
<feature type="transmembrane region" description="Helical" evidence="10">
    <location>
        <begin position="297"/>
        <end position="325"/>
    </location>
</feature>
<feature type="transmembrane region" description="Helical" evidence="10">
    <location>
        <begin position="130"/>
        <end position="148"/>
    </location>
</feature>
<keyword evidence="12" id="KW-1185">Reference proteome</keyword>
<feature type="compositionally biased region" description="Polar residues" evidence="9">
    <location>
        <begin position="68"/>
        <end position="100"/>
    </location>
</feature>
<dbReference type="PANTHER" id="PTHR22601">
    <property type="entry name" value="ISP4 LIKE PROTEIN"/>
    <property type="match status" value="1"/>
</dbReference>
<evidence type="ECO:0000256" key="1">
    <source>
        <dbReference type="ARBA" id="ARBA00004141"/>
    </source>
</evidence>
<feature type="transmembrane region" description="Helical" evidence="10">
    <location>
        <begin position="498"/>
        <end position="519"/>
    </location>
</feature>
<dbReference type="InterPro" id="IPR004813">
    <property type="entry name" value="OPT"/>
</dbReference>